<feature type="signal peptide" evidence="1">
    <location>
        <begin position="1"/>
        <end position="20"/>
    </location>
</feature>
<name>A0A3S0CNR8_9FLAO</name>
<gene>
    <name evidence="2" type="ORF">EHW67_07405</name>
</gene>
<feature type="chain" id="PRO_5018525563" description="Sulfatase N-terminal domain-containing protein" evidence="1">
    <location>
        <begin position="21"/>
        <end position="87"/>
    </location>
</feature>
<comment type="caution">
    <text evidence="2">The sequence shown here is derived from an EMBL/GenBank/DDBJ whole genome shotgun (WGS) entry which is preliminary data.</text>
</comment>
<protein>
    <recommendedName>
        <fullName evidence="4">Sulfatase N-terminal domain-containing protein</fullName>
    </recommendedName>
</protein>
<evidence type="ECO:0000256" key="1">
    <source>
        <dbReference type="SAM" id="SignalP"/>
    </source>
</evidence>
<dbReference type="OrthoDB" id="975025at2"/>
<keyword evidence="3" id="KW-1185">Reference proteome</keyword>
<sequence length="87" mass="9644">MQLNKVLLFLLIVFFFACNATDEAQIIIADKEEETIEELPENPTTVSTNDSPNILLIIADDMGLDATPNFSIGGIKPTMPNLYKLMN</sequence>
<dbReference type="Proteomes" id="UP000267585">
    <property type="component" value="Unassembled WGS sequence"/>
</dbReference>
<reference evidence="2 3" key="1">
    <citation type="submission" date="2018-11" db="EMBL/GenBank/DDBJ databases">
        <title>Arenibacter aquaticus sp.nov., a marine bacterium isolated from surface seawater in the South China Sea.</title>
        <authorList>
            <person name="Guo J."/>
            <person name="Sun J."/>
        </authorList>
    </citation>
    <scope>NUCLEOTIDE SEQUENCE [LARGE SCALE GENOMIC DNA]</scope>
    <source>
        <strain evidence="2 3">GUO666</strain>
    </source>
</reference>
<evidence type="ECO:0000313" key="3">
    <source>
        <dbReference type="Proteomes" id="UP000267585"/>
    </source>
</evidence>
<dbReference type="InterPro" id="IPR017850">
    <property type="entry name" value="Alkaline_phosphatase_core_sf"/>
</dbReference>
<dbReference type="PROSITE" id="PS51257">
    <property type="entry name" value="PROKAR_LIPOPROTEIN"/>
    <property type="match status" value="1"/>
</dbReference>
<dbReference type="EMBL" id="RQPJ01000003">
    <property type="protein sequence ID" value="RTE53755.1"/>
    <property type="molecule type" value="Genomic_DNA"/>
</dbReference>
<dbReference type="AlphaFoldDB" id="A0A3S0CNR8"/>
<accession>A0A3S0CNR8</accession>
<evidence type="ECO:0000313" key="2">
    <source>
        <dbReference type="EMBL" id="RTE53755.1"/>
    </source>
</evidence>
<evidence type="ECO:0008006" key="4">
    <source>
        <dbReference type="Google" id="ProtNLM"/>
    </source>
</evidence>
<dbReference type="SUPFAM" id="SSF53649">
    <property type="entry name" value="Alkaline phosphatase-like"/>
    <property type="match status" value="1"/>
</dbReference>
<keyword evidence="1" id="KW-0732">Signal</keyword>
<proteinExistence type="predicted"/>
<dbReference type="RefSeq" id="WP_126161743.1">
    <property type="nucleotide sequence ID" value="NZ_RQPJ01000003.1"/>
</dbReference>
<organism evidence="2 3">
    <name type="scientific">Arenibacter aquaticus</name>
    <dbReference type="NCBI Taxonomy" id="2489054"/>
    <lineage>
        <taxon>Bacteria</taxon>
        <taxon>Pseudomonadati</taxon>
        <taxon>Bacteroidota</taxon>
        <taxon>Flavobacteriia</taxon>
        <taxon>Flavobacteriales</taxon>
        <taxon>Flavobacteriaceae</taxon>
        <taxon>Arenibacter</taxon>
    </lineage>
</organism>